<keyword evidence="1" id="KW-1133">Transmembrane helix</keyword>
<keyword evidence="3" id="KW-1185">Reference proteome</keyword>
<evidence type="ECO:0000313" key="3">
    <source>
        <dbReference type="Proteomes" id="UP001163152"/>
    </source>
</evidence>
<reference evidence="2" key="1">
    <citation type="submission" date="2022-12" db="EMBL/GenBank/DDBJ databases">
        <title>Polyphasic identification of a Novel Hot-Spring Cyanobacterium Ocullathermofonsia sinensis gen nov. sp. nov. and Genomic Insights on its Adaptations to the Thermal Habitat.</title>
        <authorList>
            <person name="Daroch M."/>
            <person name="Tang J."/>
            <person name="Jiang Y."/>
        </authorList>
    </citation>
    <scope>NUCLEOTIDE SEQUENCE</scope>
    <source>
        <strain evidence="2">PKUAC-SCTA174</strain>
    </source>
</reference>
<protein>
    <submittedName>
        <fullName evidence="2">Prepilin-type N-terminal cleavage/methylation domain-containing protein</fullName>
    </submittedName>
</protein>
<keyword evidence="1" id="KW-0472">Membrane</keyword>
<dbReference type="EMBL" id="CP113797">
    <property type="protein sequence ID" value="WAL58163.1"/>
    <property type="molecule type" value="Genomic_DNA"/>
</dbReference>
<keyword evidence="1" id="KW-0812">Transmembrane</keyword>
<dbReference type="InterPro" id="IPR012902">
    <property type="entry name" value="N_methyl_site"/>
</dbReference>
<dbReference type="NCBIfam" id="TIGR02532">
    <property type="entry name" value="IV_pilin_GFxxxE"/>
    <property type="match status" value="1"/>
</dbReference>
<sequence>MKNTYLSKLEQSGNWLSRISGSFTFRVLFQFFRKPRRQSTQGFTLLEVLVVTAIGGSIIAGLMFIVVQLMDTDQRESSRSETQREMQMALDYISSELREAVYVYTGEQLRTLTNGGHLPASLTTNSVPVIAFWKHQPFPEIVRRYCQANMNATGTSTAITGINCETASSYALVVYSLSIANDNNIWSGEARIVRYALTEFKSSSGNSTPEVSKGYVNPAAFSNFNVWPFDKDITDATRRNLQDDTLATTYRYRNGRETGRPDARGATAPLVDFVGHQSTSQTASCPDNFVLSPSNTAIEAAPRTLKNARTFYACVRPRVTEAGIPGLSLGDNQEVILFLQGSVSGRPGYDRTIGARSADKLPALETRILTRGILNRSL</sequence>
<dbReference type="Proteomes" id="UP001163152">
    <property type="component" value="Chromosome"/>
</dbReference>
<dbReference type="PROSITE" id="PS00409">
    <property type="entry name" value="PROKAR_NTER_METHYL"/>
    <property type="match status" value="1"/>
</dbReference>
<dbReference type="RefSeq" id="WP_268607561.1">
    <property type="nucleotide sequence ID" value="NZ_CP113797.1"/>
</dbReference>
<evidence type="ECO:0000313" key="2">
    <source>
        <dbReference type="EMBL" id="WAL58163.1"/>
    </source>
</evidence>
<evidence type="ECO:0000256" key="1">
    <source>
        <dbReference type="SAM" id="Phobius"/>
    </source>
</evidence>
<dbReference type="Pfam" id="PF07963">
    <property type="entry name" value="N_methyl"/>
    <property type="match status" value="1"/>
</dbReference>
<accession>A0A9E8ZB52</accession>
<gene>
    <name evidence="2" type="ORF">OXH18_13280</name>
</gene>
<proteinExistence type="predicted"/>
<feature type="transmembrane region" description="Helical" evidence="1">
    <location>
        <begin position="44"/>
        <end position="70"/>
    </location>
</feature>
<name>A0A9E8ZB52_9CYAN</name>
<dbReference type="AlphaFoldDB" id="A0A9E8ZB52"/>
<dbReference type="KEGG" id="tsin:OXH18_13280"/>
<organism evidence="2 3">
    <name type="scientific">Thermocoleostomius sinensis A174</name>
    <dbReference type="NCBI Taxonomy" id="2016057"/>
    <lineage>
        <taxon>Bacteria</taxon>
        <taxon>Bacillati</taxon>
        <taxon>Cyanobacteriota</taxon>
        <taxon>Cyanophyceae</taxon>
        <taxon>Oculatellales</taxon>
        <taxon>Oculatellaceae</taxon>
        <taxon>Thermocoleostomius</taxon>
    </lineage>
</organism>